<evidence type="ECO:0000313" key="2">
    <source>
        <dbReference type="EMBL" id="CRL43437.1"/>
    </source>
</evidence>
<accession>A0A0M6X305</accession>
<evidence type="ECO:0000256" key="1">
    <source>
        <dbReference type="SAM" id="Phobius"/>
    </source>
</evidence>
<organism evidence="2 3">
    <name type="scientific">Roseburia inulinivorans</name>
    <dbReference type="NCBI Taxonomy" id="360807"/>
    <lineage>
        <taxon>Bacteria</taxon>
        <taxon>Bacillati</taxon>
        <taxon>Bacillota</taxon>
        <taxon>Clostridia</taxon>
        <taxon>Lachnospirales</taxon>
        <taxon>Lachnospiraceae</taxon>
        <taxon>Roseburia</taxon>
    </lineage>
</organism>
<gene>
    <name evidence="2" type="ORF">RIL183_10511</name>
</gene>
<evidence type="ECO:0000313" key="3">
    <source>
        <dbReference type="Proteomes" id="UP000049828"/>
    </source>
</evidence>
<dbReference type="AlphaFoldDB" id="A0A0M6X305"/>
<keyword evidence="1" id="KW-0812">Transmembrane</keyword>
<feature type="transmembrane region" description="Helical" evidence="1">
    <location>
        <begin position="12"/>
        <end position="35"/>
    </location>
</feature>
<dbReference type="OrthoDB" id="9813152at2"/>
<dbReference type="RefSeq" id="WP_156337786.1">
    <property type="nucleotide sequence ID" value="NZ_CVRS01000131.1"/>
</dbReference>
<name>A0A0M6X305_9FIRM</name>
<keyword evidence="1" id="KW-0472">Membrane</keyword>
<keyword evidence="1" id="KW-1133">Transmembrane helix</keyword>
<sequence length="213" mass="25553">MKIPKFKVQMKVILMITTTIISVFLIRLLLMGGLAKLLSFDSQRTEVYKDTDITHYQWYIGKNAKKEYADKWGMDESIFPESITDNMNGLDYKMVYYNPWDAQYLSYLVVEYDDKSYEEEIQRLEQYDSKEYKGYFGARGFRDKYQLLAIEVDPDHGLIYALEEENNQIIYVELIFCNYFYDIDYQDEIDIQYLPIGFDATPDNEYRQKRLNR</sequence>
<dbReference type="EMBL" id="CVRS01000131">
    <property type="protein sequence ID" value="CRL43437.1"/>
    <property type="molecule type" value="Genomic_DNA"/>
</dbReference>
<keyword evidence="3" id="KW-1185">Reference proteome</keyword>
<dbReference type="Proteomes" id="UP000049828">
    <property type="component" value="Unassembled WGS sequence"/>
</dbReference>
<reference evidence="3" key="1">
    <citation type="submission" date="2015-05" db="EMBL/GenBank/DDBJ databases">
        <authorList>
            <consortium name="Pathogen Informatics"/>
        </authorList>
    </citation>
    <scope>NUCLEOTIDE SEQUENCE [LARGE SCALE GENOMIC DNA]</scope>
    <source>
        <strain evidence="3">L1-83</strain>
    </source>
</reference>
<protein>
    <submittedName>
        <fullName evidence="2">Uncharacterized protein</fullName>
    </submittedName>
</protein>
<proteinExistence type="predicted"/>